<dbReference type="PANTHER" id="PTHR36194">
    <property type="entry name" value="S-LAYER-LIKE PROTEIN"/>
    <property type="match status" value="1"/>
</dbReference>
<gene>
    <name evidence="3" type="ORF">Mgrana_02746</name>
</gene>
<dbReference type="RefSeq" id="WP_119358196.1">
    <property type="nucleotide sequence ID" value="NZ_BJXM01000016.1"/>
</dbReference>
<evidence type="ECO:0000313" key="3">
    <source>
        <dbReference type="EMBL" id="RIH91348.1"/>
    </source>
</evidence>
<dbReference type="Pfam" id="PF14326">
    <property type="entry name" value="DUF4384"/>
    <property type="match status" value="1"/>
</dbReference>
<reference evidence="3 4" key="1">
    <citation type="submission" date="2018-08" db="EMBL/GenBank/DDBJ databases">
        <title>Meiothermus granaticius genome AF-68 sequencing project.</title>
        <authorList>
            <person name="Da Costa M.S."/>
            <person name="Albuquerque L."/>
            <person name="Raposo P."/>
            <person name="Froufe H.J.C."/>
            <person name="Barroso C.S."/>
            <person name="Egas C."/>
        </authorList>
    </citation>
    <scope>NUCLEOTIDE SEQUENCE [LARGE SCALE GENOMIC DNA]</scope>
    <source>
        <strain evidence="3 4">AF-68</strain>
    </source>
</reference>
<dbReference type="OrthoDB" id="5483179at2"/>
<dbReference type="PANTHER" id="PTHR36194:SF1">
    <property type="entry name" value="S-LAYER-LIKE PROTEIN"/>
    <property type="match status" value="1"/>
</dbReference>
<dbReference type="AlphaFoldDB" id="A0A399F553"/>
<evidence type="ECO:0000313" key="4">
    <source>
        <dbReference type="Proteomes" id="UP000266178"/>
    </source>
</evidence>
<accession>A0A399F553</accession>
<sequence length="312" mass="35247">MKRLLTTGLLGVGLLAQATPVFNPQSIIVNPVPTDLSVQTWVDKDPNGYSNATYAIGENIRIYVRVNQDAYVYLFNINAGGQIDLIQPNPYSNQSFMRAGETRAFPAQGARYQFTIDGPVGTDQVLAVASRSPLSLAQMADIRSGQMRLSGAGNLARALSIVVTPLPDRDWVSDTVSYRVVGPYGNLPNPQPAYPTPQPVYAPPVVVVINPIPGWPVVWENRGDRSYSVTYRSRALQEVYSYYNRDLSAKGWQQVRYQTRGDRGKPEYWAEYRRGGEQVRLQIRLERGQVRLDLFWEPSQWEWDRAYDRDNN</sequence>
<feature type="chain" id="PRO_5030071801" description="DUF4384 domain-containing protein" evidence="1">
    <location>
        <begin position="19"/>
        <end position="312"/>
    </location>
</feature>
<evidence type="ECO:0000256" key="1">
    <source>
        <dbReference type="SAM" id="SignalP"/>
    </source>
</evidence>
<organism evidence="3 4">
    <name type="scientific">Meiothermus granaticius NBRC 107808</name>
    <dbReference type="NCBI Taxonomy" id="1227551"/>
    <lineage>
        <taxon>Bacteria</taxon>
        <taxon>Thermotogati</taxon>
        <taxon>Deinococcota</taxon>
        <taxon>Deinococci</taxon>
        <taxon>Thermales</taxon>
        <taxon>Thermaceae</taxon>
        <taxon>Meiothermus</taxon>
    </lineage>
</organism>
<feature type="signal peptide" evidence="1">
    <location>
        <begin position="1"/>
        <end position="18"/>
    </location>
</feature>
<dbReference type="InterPro" id="IPR025493">
    <property type="entry name" value="DUF4384"/>
</dbReference>
<protein>
    <recommendedName>
        <fullName evidence="2">DUF4384 domain-containing protein</fullName>
    </recommendedName>
</protein>
<dbReference type="Proteomes" id="UP000266178">
    <property type="component" value="Unassembled WGS sequence"/>
</dbReference>
<evidence type="ECO:0000259" key="2">
    <source>
        <dbReference type="Pfam" id="PF14326"/>
    </source>
</evidence>
<comment type="caution">
    <text evidence="3">The sequence shown here is derived from an EMBL/GenBank/DDBJ whole genome shotgun (WGS) entry which is preliminary data.</text>
</comment>
<name>A0A399F553_9DEIN</name>
<keyword evidence="4" id="KW-1185">Reference proteome</keyword>
<keyword evidence="1" id="KW-0732">Signal</keyword>
<proteinExistence type="predicted"/>
<feature type="domain" description="DUF4384" evidence="2">
    <location>
        <begin position="53"/>
        <end position="133"/>
    </location>
</feature>
<dbReference type="EMBL" id="QWLB01000046">
    <property type="protein sequence ID" value="RIH91348.1"/>
    <property type="molecule type" value="Genomic_DNA"/>
</dbReference>